<comment type="caution">
    <text evidence="2">The sequence shown here is derived from an EMBL/GenBank/DDBJ whole genome shotgun (WGS) entry which is preliminary data.</text>
</comment>
<feature type="compositionally biased region" description="Pro residues" evidence="1">
    <location>
        <begin position="1"/>
        <end position="11"/>
    </location>
</feature>
<feature type="region of interest" description="Disordered" evidence="1">
    <location>
        <begin position="1"/>
        <end position="57"/>
    </location>
</feature>
<evidence type="ECO:0000313" key="2">
    <source>
        <dbReference type="EMBL" id="MDJ1131214.1"/>
    </source>
</evidence>
<gene>
    <name evidence="2" type="ORF">NMN56_004415</name>
</gene>
<dbReference type="Proteomes" id="UP001214441">
    <property type="component" value="Unassembled WGS sequence"/>
</dbReference>
<keyword evidence="3" id="KW-1185">Reference proteome</keyword>
<organism evidence="2 3">
    <name type="scientific">Streptomyces iconiensis</name>
    <dbReference type="NCBI Taxonomy" id="1384038"/>
    <lineage>
        <taxon>Bacteria</taxon>
        <taxon>Bacillati</taxon>
        <taxon>Actinomycetota</taxon>
        <taxon>Actinomycetes</taxon>
        <taxon>Kitasatosporales</taxon>
        <taxon>Streptomycetaceae</taxon>
        <taxon>Streptomyces</taxon>
    </lineage>
</organism>
<feature type="compositionally biased region" description="Pro residues" evidence="1">
    <location>
        <begin position="43"/>
        <end position="53"/>
    </location>
</feature>
<sequence length="127" mass="13323">MTQEPDMPPATAPALPAVPDHLPPGWSAQPHTMHPPLAETFPEPAPPVRPAPGPAMSGVLTTVTSRGGSPVTVHRADYAVEDHLGEYTVHGYAWRCTGCGHLATGYEPTAFANVLGNGRDHECGEPS</sequence>
<name>A0ABT6ZQZ3_9ACTN</name>
<protein>
    <submittedName>
        <fullName evidence="2">Uncharacterized protein</fullName>
    </submittedName>
</protein>
<dbReference type="RefSeq" id="WP_274039045.1">
    <property type="nucleotide sequence ID" value="NZ_JANCPR020000004.1"/>
</dbReference>
<evidence type="ECO:0000256" key="1">
    <source>
        <dbReference type="SAM" id="MobiDB-lite"/>
    </source>
</evidence>
<accession>A0ABT6ZQZ3</accession>
<proteinExistence type="predicted"/>
<dbReference type="EMBL" id="JANCPR020000004">
    <property type="protein sequence ID" value="MDJ1131214.1"/>
    <property type="molecule type" value="Genomic_DNA"/>
</dbReference>
<evidence type="ECO:0000313" key="3">
    <source>
        <dbReference type="Proteomes" id="UP001214441"/>
    </source>
</evidence>
<reference evidence="2 3" key="1">
    <citation type="submission" date="2023-05" db="EMBL/GenBank/DDBJ databases">
        <title>Streptantibioticus silvisoli sp. nov., acidotolerant actinomycetes 1 from pine litter.</title>
        <authorList>
            <person name="Swiecimska M."/>
            <person name="Golinska P."/>
            <person name="Sangal V."/>
            <person name="Wachnowicz B."/>
            <person name="Goodfellow M."/>
        </authorList>
    </citation>
    <scope>NUCLEOTIDE SEQUENCE [LARGE SCALE GENOMIC DNA]</scope>
    <source>
        <strain evidence="2 3">DSM 42109</strain>
    </source>
</reference>